<feature type="transmembrane region" description="Helical" evidence="7">
    <location>
        <begin position="506"/>
        <end position="525"/>
    </location>
</feature>
<keyword evidence="4 7" id="KW-0812">Transmembrane</keyword>
<proteinExistence type="predicted"/>
<evidence type="ECO:0000259" key="8">
    <source>
        <dbReference type="PROSITE" id="PS50850"/>
    </source>
</evidence>
<feature type="transmembrane region" description="Helical" evidence="7">
    <location>
        <begin position="111"/>
        <end position="130"/>
    </location>
</feature>
<dbReference type="CDD" id="cd17321">
    <property type="entry name" value="MFS_MMR_MDR_like"/>
    <property type="match status" value="1"/>
</dbReference>
<dbReference type="AlphaFoldDB" id="A0A4S2BJS0"/>
<dbReference type="GO" id="GO:0022857">
    <property type="term" value="F:transmembrane transporter activity"/>
    <property type="evidence" value="ECO:0007669"/>
    <property type="project" value="InterPro"/>
</dbReference>
<dbReference type="EMBL" id="JAODZE010000020">
    <property type="protein sequence ID" value="MDH0147910.1"/>
    <property type="molecule type" value="Genomic_DNA"/>
</dbReference>
<dbReference type="InterPro" id="IPR020846">
    <property type="entry name" value="MFS_dom"/>
</dbReference>
<evidence type="ECO:0000256" key="7">
    <source>
        <dbReference type="SAM" id="Phobius"/>
    </source>
</evidence>
<organism evidence="9 11">
    <name type="scientific">Stutzerimonas stutzeri</name>
    <name type="common">Pseudomonas stutzeri</name>
    <dbReference type="NCBI Taxonomy" id="316"/>
    <lineage>
        <taxon>Bacteria</taxon>
        <taxon>Pseudomonadati</taxon>
        <taxon>Pseudomonadota</taxon>
        <taxon>Gammaproteobacteria</taxon>
        <taxon>Pseudomonadales</taxon>
        <taxon>Pseudomonadaceae</taxon>
        <taxon>Stutzerimonas</taxon>
    </lineage>
</organism>
<dbReference type="Proteomes" id="UP001161139">
    <property type="component" value="Unassembled WGS sequence"/>
</dbReference>
<feature type="transmembrane region" description="Helical" evidence="7">
    <location>
        <begin position="436"/>
        <end position="453"/>
    </location>
</feature>
<feature type="transmembrane region" description="Helical" evidence="7">
    <location>
        <begin position="363"/>
        <end position="383"/>
    </location>
</feature>
<dbReference type="EMBL" id="JAOCDG010000012">
    <property type="protein sequence ID" value="MDH0688164.1"/>
    <property type="molecule type" value="Genomic_DNA"/>
</dbReference>
<feature type="transmembrane region" description="Helical" evidence="7">
    <location>
        <begin position="231"/>
        <end position="251"/>
    </location>
</feature>
<gene>
    <name evidence="10" type="ORF">N5D09_08710</name>
    <name evidence="9" type="ORF">N7335_16085</name>
</gene>
<feature type="transmembrane region" description="Helical" evidence="7">
    <location>
        <begin position="195"/>
        <end position="219"/>
    </location>
</feature>
<feature type="domain" description="Major facilitator superfamily (MFS) profile" evidence="8">
    <location>
        <begin position="45"/>
        <end position="530"/>
    </location>
</feature>
<dbReference type="PANTHER" id="PTHR42718:SF47">
    <property type="entry name" value="METHYL VIOLOGEN RESISTANCE PROTEIN SMVA"/>
    <property type="match status" value="1"/>
</dbReference>
<protein>
    <submittedName>
        <fullName evidence="9">MFS transporter</fullName>
    </submittedName>
</protein>
<dbReference type="Gene3D" id="1.20.1720.10">
    <property type="entry name" value="Multidrug resistance protein D"/>
    <property type="match status" value="1"/>
</dbReference>
<comment type="subcellular location">
    <subcellularLocation>
        <location evidence="1">Cell membrane</location>
        <topology evidence="1">Multi-pass membrane protein</topology>
    </subcellularLocation>
</comment>
<evidence type="ECO:0000256" key="2">
    <source>
        <dbReference type="ARBA" id="ARBA00022448"/>
    </source>
</evidence>
<feature type="transmembrane region" description="Helical" evidence="7">
    <location>
        <begin position="81"/>
        <end position="99"/>
    </location>
</feature>
<dbReference type="Pfam" id="PF07690">
    <property type="entry name" value="MFS_1"/>
    <property type="match status" value="1"/>
</dbReference>
<keyword evidence="2" id="KW-0813">Transport</keyword>
<comment type="caution">
    <text evidence="9">The sequence shown here is derived from an EMBL/GenBank/DDBJ whole genome shotgun (WGS) entry which is preliminary data.</text>
</comment>
<evidence type="ECO:0000256" key="5">
    <source>
        <dbReference type="ARBA" id="ARBA00022989"/>
    </source>
</evidence>
<evidence type="ECO:0000313" key="10">
    <source>
        <dbReference type="EMBL" id="MDH0688164.1"/>
    </source>
</evidence>
<keyword evidence="5 7" id="KW-1133">Transmembrane helix</keyword>
<dbReference type="PANTHER" id="PTHR42718">
    <property type="entry name" value="MAJOR FACILITATOR SUPERFAMILY MULTIDRUG TRANSPORTER MFSC"/>
    <property type="match status" value="1"/>
</dbReference>
<dbReference type="Proteomes" id="UP001158076">
    <property type="component" value="Unassembled WGS sequence"/>
</dbReference>
<evidence type="ECO:0000313" key="9">
    <source>
        <dbReference type="EMBL" id="MDH0147910.1"/>
    </source>
</evidence>
<dbReference type="Gene3D" id="1.20.1250.20">
    <property type="entry name" value="MFS general substrate transporter like domains"/>
    <property type="match status" value="1"/>
</dbReference>
<dbReference type="SUPFAM" id="SSF103473">
    <property type="entry name" value="MFS general substrate transporter"/>
    <property type="match status" value="1"/>
</dbReference>
<feature type="transmembrane region" description="Helical" evidence="7">
    <location>
        <begin position="389"/>
        <end position="415"/>
    </location>
</feature>
<dbReference type="RefSeq" id="WP_014596468.1">
    <property type="nucleotide sequence ID" value="NZ_BCAJ01000028.1"/>
</dbReference>
<feature type="transmembrane region" description="Helical" evidence="7">
    <location>
        <begin position="42"/>
        <end position="61"/>
    </location>
</feature>
<evidence type="ECO:0000256" key="4">
    <source>
        <dbReference type="ARBA" id="ARBA00022692"/>
    </source>
</evidence>
<feature type="transmembrane region" description="Helical" evidence="7">
    <location>
        <begin position="298"/>
        <end position="323"/>
    </location>
</feature>
<evidence type="ECO:0000256" key="6">
    <source>
        <dbReference type="ARBA" id="ARBA00023136"/>
    </source>
</evidence>
<sequence length="537" mass="55284">MMTPPQSTMREDTMTLSLKSKSSGVPVISCVAERNKRAGPRAWAGLALLSLPTVMLGLDLTLLHLTLPALALDLSPTSTQALWIMDAYGFFIAGFLITMGTLGDRIGRRKLLMIGSVAFAMASVVAAFSTSANMLIAARAALGVAGATLMPSTLALISNLFVDPRQRALGIGIWATMWGVGSALGPVVGGLMLEWFWWGAAFLLVVPVVALLVLLGPFVLPEYRSPRAERLDLLSVLLSLAAALPFVYGLKQVAKEGLVSSAVMATIVGVLFAWLFVRRQRRLTDPLLDLSLFSDRAFSVALAVLLFALVAVGGTMLLVAQYLQLVAGYSPSDAGLWMGLAALAMIIGGIGAPLVARAIRPGFVVAGALALSAAGYLLLSQVTDATSGVLMAVASLALAYLGNGTIAALGTDLVVGAAPAEKAGSASAMTEMVQDLGISFGIALLGSIAGAVYQRTITPLLSGELTAATREAVADSLWAASSVAAHLSPEQVAQAQAAFVSGVRGAALFSAVSVAALAVVSAVALRHLRSSGVGDGR</sequence>
<reference evidence="9" key="1">
    <citation type="submission" date="2022-09" db="EMBL/GenBank/DDBJ databases">
        <title>Intensive care unit water sources are persistently colonized with multi-drug resistant bacteria and are the site of extensive horizontal gene transfer of antibiotic resistance genes.</title>
        <authorList>
            <person name="Diorio-Toth L."/>
        </authorList>
    </citation>
    <scope>NUCLEOTIDE SEQUENCE</scope>
    <source>
        <strain evidence="10">GD03864</strain>
        <strain evidence="9">GD04147</strain>
    </source>
</reference>
<dbReference type="InterPro" id="IPR036259">
    <property type="entry name" value="MFS_trans_sf"/>
</dbReference>
<feature type="transmembrane region" description="Helical" evidence="7">
    <location>
        <begin position="169"/>
        <end position="189"/>
    </location>
</feature>
<evidence type="ECO:0000256" key="1">
    <source>
        <dbReference type="ARBA" id="ARBA00004651"/>
    </source>
</evidence>
<accession>A0A4S2BJS0</accession>
<evidence type="ECO:0000256" key="3">
    <source>
        <dbReference type="ARBA" id="ARBA00022475"/>
    </source>
</evidence>
<dbReference type="PROSITE" id="PS50850">
    <property type="entry name" value="MFS"/>
    <property type="match status" value="1"/>
</dbReference>
<dbReference type="GO" id="GO:0005886">
    <property type="term" value="C:plasma membrane"/>
    <property type="evidence" value="ECO:0007669"/>
    <property type="project" value="UniProtKB-SubCell"/>
</dbReference>
<keyword evidence="3" id="KW-1003">Cell membrane</keyword>
<feature type="transmembrane region" description="Helical" evidence="7">
    <location>
        <begin position="335"/>
        <end position="356"/>
    </location>
</feature>
<name>A0A4S2BJS0_STUST</name>
<keyword evidence="6 7" id="KW-0472">Membrane</keyword>
<evidence type="ECO:0000313" key="11">
    <source>
        <dbReference type="Proteomes" id="UP001158076"/>
    </source>
</evidence>
<dbReference type="InterPro" id="IPR011701">
    <property type="entry name" value="MFS"/>
</dbReference>
<feature type="transmembrane region" description="Helical" evidence="7">
    <location>
        <begin position="257"/>
        <end position="277"/>
    </location>
</feature>
<feature type="transmembrane region" description="Helical" evidence="7">
    <location>
        <begin position="136"/>
        <end position="157"/>
    </location>
</feature>